<dbReference type="SUPFAM" id="SSF160991">
    <property type="entry name" value="CV3147-like"/>
    <property type="match status" value="1"/>
</dbReference>
<dbReference type="InterPro" id="IPR043129">
    <property type="entry name" value="ATPase_NBD"/>
</dbReference>
<evidence type="ECO:0000259" key="2">
    <source>
        <dbReference type="Pfam" id="PF05378"/>
    </source>
</evidence>
<dbReference type="InterPro" id="IPR048350">
    <property type="entry name" value="S-Me-THD-like_C"/>
</dbReference>
<dbReference type="GO" id="GO:0016787">
    <property type="term" value="F:hydrolase activity"/>
    <property type="evidence" value="ECO:0007669"/>
    <property type="project" value="InterPro"/>
</dbReference>
<dbReference type="PANTHER" id="PTHR11365">
    <property type="entry name" value="5-OXOPROLINASE RELATED"/>
    <property type="match status" value="1"/>
</dbReference>
<dbReference type="InterPro" id="IPR024071">
    <property type="entry name" value="S-Me-THD_C_sf"/>
</dbReference>
<dbReference type="RefSeq" id="XP_018149241.1">
    <property type="nucleotide sequence ID" value="XM_018280865.1"/>
</dbReference>
<comment type="caution">
    <text evidence="5">The sequence shown here is derived from an EMBL/GenBank/DDBJ whole genome shotgun (WGS) entry which is preliminary data.</text>
</comment>
<feature type="domain" description="Hydantoinase A/oxoprolinase" evidence="1">
    <location>
        <begin position="221"/>
        <end position="403"/>
    </location>
</feature>
<dbReference type="InterPro" id="IPR045079">
    <property type="entry name" value="Oxoprolinase-like"/>
</dbReference>
<dbReference type="Gene3D" id="2.40.390.10">
    <property type="entry name" value="CV3147-like"/>
    <property type="match status" value="1"/>
</dbReference>
<dbReference type="OrthoDB" id="5404895at2759"/>
<feature type="domain" description="S-Me-THD-like C-terminal" evidence="4">
    <location>
        <begin position="785"/>
        <end position="989"/>
    </location>
</feature>
<reference evidence="5 6" key="1">
    <citation type="journal article" date="2016" name="PLoS Pathog.">
        <title>Biosynthesis of antibiotic leucinostatins in bio-control fungus Purpureocillium lilacinum and their inhibition on phytophthora revealed by genome mining.</title>
        <authorList>
            <person name="Wang G."/>
            <person name="Liu Z."/>
            <person name="Lin R."/>
            <person name="Li E."/>
            <person name="Mao Z."/>
            <person name="Ling J."/>
            <person name="Yang Y."/>
            <person name="Yin W.B."/>
            <person name="Xie B."/>
        </authorList>
    </citation>
    <scope>NUCLEOTIDE SEQUENCE [LARGE SCALE GENOMIC DNA]</scope>
    <source>
        <strain evidence="5">170</strain>
    </source>
</reference>
<keyword evidence="6" id="KW-1185">Reference proteome</keyword>
<dbReference type="Pfam" id="PF01968">
    <property type="entry name" value="Hydantoinase_A"/>
    <property type="match status" value="1"/>
</dbReference>
<evidence type="ECO:0000313" key="5">
    <source>
        <dbReference type="EMBL" id="OAQ73158.1"/>
    </source>
</evidence>
<dbReference type="AlphaFoldDB" id="A0A179G6J8"/>
<feature type="domain" description="Hydantoinase/oxoprolinase N-terminal" evidence="2">
    <location>
        <begin position="11"/>
        <end position="201"/>
    </location>
</feature>
<dbReference type="InterPro" id="IPR008040">
    <property type="entry name" value="Hydant_A_N"/>
</dbReference>
<evidence type="ECO:0000313" key="6">
    <source>
        <dbReference type="Proteomes" id="UP000078397"/>
    </source>
</evidence>
<dbReference type="KEGG" id="pchm:VFPPC_00948"/>
<evidence type="ECO:0000259" key="4">
    <source>
        <dbReference type="Pfam" id="PF20906"/>
    </source>
</evidence>
<proteinExistence type="predicted"/>
<dbReference type="GeneID" id="28844859"/>
<dbReference type="InterPro" id="IPR027479">
    <property type="entry name" value="S-Me-THD_N_sf"/>
</dbReference>
<evidence type="ECO:0000259" key="3">
    <source>
        <dbReference type="Pfam" id="PF06032"/>
    </source>
</evidence>
<feature type="domain" description="S-Me-THD N-terminal" evidence="3">
    <location>
        <begin position="622"/>
        <end position="781"/>
    </location>
</feature>
<dbReference type="SUPFAM" id="SSF53067">
    <property type="entry name" value="Actin-like ATPase domain"/>
    <property type="match status" value="2"/>
</dbReference>
<protein>
    <submittedName>
        <fullName evidence="5">Hydantoinase</fullName>
    </submittedName>
</protein>
<dbReference type="Pfam" id="PF20906">
    <property type="entry name" value="S-Me-THD_C"/>
    <property type="match status" value="1"/>
</dbReference>
<gene>
    <name evidence="5" type="ORF">VFPPC_00948</name>
</gene>
<dbReference type="InterPro" id="IPR010318">
    <property type="entry name" value="S-Me-THD_N"/>
</dbReference>
<sequence length="1006" mass="108175">MTVISAKRLYRIGVDVGGTNTDAIVACRRELANGLASTQPSSDDIEILSSFKCQTTPDVTTGIQNAIQRVIADANVPTDNVISVNVGTTHFINAVVQADRNNLSRVAVLRLCGPFGREVPPFADFPSSLRQVLDGYTAYLDGGLEIDGRTIRQVNEDEVITHAEEIRKRAISTVVVVGVFSPLDTADEPQEEKVRRILQREIPGIDVVCSRDIGRVGFVERENAAILNGSILKFARKTIRNFQLAIAELGLRCPLYVTQNDGTILEAAAAARTPIKTFSSGATNSLTGAIFVAGIHRQDSPFDLQSSQIIMADIGGTTSDFAALSPSGFPRQASATAKIGGVRTAFSMPEVVSIGLGGGSLVESDEEGRISVGPISVGHRLQDEARCFGGSTLTATDVATAVGIHEDGLPSWNPDVAPEVVRGASKRITAMLEKSIDTMKTSDADVILLLVGGGSIIQTEQLRNVKKCIRPPFYKVANAVGAAIAKVSGEVDRIIIPNGRSHDEIVKELKAEAVSLAYRNGAVEGSVKVMELDLIPLQYVTNNAVRAVVKATGEMQWALCKESLNNGPVRLANGDSDTVKCPHIHKELKHYASDEPILSRDLENYTPEVNKATGEWFVSDIDLEFIAEGCGILGTGGGGSVYSALIHSHEMLRSLPEKRMRIIDASSLSPDSKVAMIACVGAPSVSNERLMGDDELSEATHTLSRFLGIDGCDAVMAAEIGGSNGMRPLASAAIMDLPIVDADTMGRAFPKVDMALPYVYGQASPTPAVLSDARGNVQIIASVEDSHRLESIARTVSVELGLYVAMSMAPLPKNTIEQYCCLGGLSTAWFIGRAIFMARKRKEDVVPALLDVVPGAKLLYTGKVIDVRREIKGGWTIGTATLEPFNDEDEDHEVQSSDTRPLVLSYQNEFFSAQLRDPSGREEPEMLCITPDLITVIDLHTGTALATHELRYSLRVGVIAMPAHPLWMTKAGLKAAGPKAFGLYNEYQSYGETWREPPSVFTMYGK</sequence>
<dbReference type="Pfam" id="PF06032">
    <property type="entry name" value="S-Me-THD_N"/>
    <property type="match status" value="1"/>
</dbReference>
<accession>A0A179G6J8</accession>
<dbReference type="Gene3D" id="3.40.1610.10">
    <property type="entry name" value="CV3147-like domain"/>
    <property type="match status" value="1"/>
</dbReference>
<dbReference type="PANTHER" id="PTHR11365:SF10">
    <property type="entry name" value="HYDANTOINASE_OXOPROLINASE"/>
    <property type="match status" value="1"/>
</dbReference>
<dbReference type="EMBL" id="LSBJ02000001">
    <property type="protein sequence ID" value="OAQ73158.1"/>
    <property type="molecule type" value="Genomic_DNA"/>
</dbReference>
<dbReference type="Pfam" id="PF05378">
    <property type="entry name" value="Hydant_A_N"/>
    <property type="match status" value="1"/>
</dbReference>
<name>A0A179G6J8_METCM</name>
<evidence type="ECO:0000259" key="1">
    <source>
        <dbReference type="Pfam" id="PF01968"/>
    </source>
</evidence>
<dbReference type="InterPro" id="IPR002821">
    <property type="entry name" value="Hydantoinase_A"/>
</dbReference>
<organism evidence="5 6">
    <name type="scientific">Pochonia chlamydosporia 170</name>
    <dbReference type="NCBI Taxonomy" id="1380566"/>
    <lineage>
        <taxon>Eukaryota</taxon>
        <taxon>Fungi</taxon>
        <taxon>Dikarya</taxon>
        <taxon>Ascomycota</taxon>
        <taxon>Pezizomycotina</taxon>
        <taxon>Sordariomycetes</taxon>
        <taxon>Hypocreomycetidae</taxon>
        <taxon>Hypocreales</taxon>
        <taxon>Clavicipitaceae</taxon>
        <taxon>Pochonia</taxon>
    </lineage>
</organism>
<dbReference type="Proteomes" id="UP000078397">
    <property type="component" value="Unassembled WGS sequence"/>
</dbReference>